<proteinExistence type="predicted"/>
<name>A0A2I6SBR9_9VIRU</name>
<dbReference type="EMBL" id="MG702567">
    <property type="protein sequence ID" value="AUO14995.1"/>
    <property type="molecule type" value="Genomic_DNA"/>
</dbReference>
<protein>
    <submittedName>
        <fullName evidence="2">WSSV156</fullName>
    </submittedName>
</protein>
<feature type="region of interest" description="Disordered" evidence="1">
    <location>
        <begin position="64"/>
        <end position="85"/>
    </location>
</feature>
<accession>A0A2I6SBR9</accession>
<evidence type="ECO:0000313" key="2">
    <source>
        <dbReference type="EMBL" id="AUO14995.1"/>
    </source>
</evidence>
<dbReference type="Proteomes" id="UP000267352">
    <property type="component" value="Segment"/>
</dbReference>
<reference evidence="2" key="2">
    <citation type="journal article" date="2018" name="Genome Announc.">
        <title>First Report of a Complete Genome Sequence of White spot syndrome virus from India.</title>
        <authorList>
            <person name="Vinaya Kumar K."/>
            <person name="Shekhar M.S."/>
            <person name="Otta S.K."/>
            <person name="Karthic K."/>
            <person name="Ashok Kumar J."/>
            <person name="Gopikrishna G."/>
            <person name="Vijayan K.K."/>
        </authorList>
    </citation>
    <scope>NUCLEOTIDE SEQUENCE</scope>
    <source>
        <strain evidence="2">IN_AP4RU</strain>
    </source>
</reference>
<sequence>MNKSHQKPYFVWQSGLGMNIPKFRLSVWKNWKPFTSAPIIVQNVGYSSDVFWHETLRSKIVDRSRDHRNKSDKENWEDWANKNKL</sequence>
<reference evidence="2" key="1">
    <citation type="submission" date="2017-12" db="EMBL/GenBank/DDBJ databases">
        <authorList>
            <person name="Katneni V.K."/>
            <person name="Shekhar M.S."/>
            <person name="Otta S.K."/>
            <person name="Karthic K."/>
            <person name="Jangam A.K."/>
            <person name="Gopikrishna G."/>
            <person name="Vijayan K.K."/>
        </authorList>
    </citation>
    <scope>NUCLEOTIDE SEQUENCE [LARGE SCALE GENOMIC DNA]</scope>
    <source>
        <strain evidence="2">IN_AP4RU</strain>
    </source>
</reference>
<organism evidence="2">
    <name type="scientific">White spot syndrome virus</name>
    <dbReference type="NCBI Taxonomy" id="342409"/>
    <lineage>
        <taxon>Viruses</taxon>
        <taxon>Viruses incertae sedis</taxon>
        <taxon>Naldaviricetes</taxon>
        <taxon>Nimaviridae</taxon>
        <taxon>Whispovirus</taxon>
    </lineage>
</organism>
<evidence type="ECO:0000256" key="1">
    <source>
        <dbReference type="SAM" id="MobiDB-lite"/>
    </source>
</evidence>